<name>A0A7J7ZR11_RHIFE</name>
<keyword evidence="1" id="KW-0072">Autophagy</keyword>
<dbReference type="InterPro" id="IPR052428">
    <property type="entry name" value="Autophagy_HostDef_Reg"/>
</dbReference>
<dbReference type="InterPro" id="IPR048569">
    <property type="entry name" value="RUBC_PIKBD"/>
</dbReference>
<organism evidence="4 5">
    <name type="scientific">Rhinolophus ferrumequinum</name>
    <name type="common">Greater horseshoe bat</name>
    <dbReference type="NCBI Taxonomy" id="59479"/>
    <lineage>
        <taxon>Eukaryota</taxon>
        <taxon>Metazoa</taxon>
        <taxon>Chordata</taxon>
        <taxon>Craniata</taxon>
        <taxon>Vertebrata</taxon>
        <taxon>Euteleostomi</taxon>
        <taxon>Mammalia</taxon>
        <taxon>Eutheria</taxon>
        <taxon>Laurasiatheria</taxon>
        <taxon>Chiroptera</taxon>
        <taxon>Yinpterochiroptera</taxon>
        <taxon>Rhinolophoidea</taxon>
        <taxon>Rhinolophidae</taxon>
        <taxon>Rhinolophinae</taxon>
        <taxon>Rhinolophus</taxon>
    </lineage>
</organism>
<dbReference type="EMBL" id="JACAGC010000003">
    <property type="protein sequence ID" value="KAF6376713.1"/>
    <property type="molecule type" value="Genomic_DNA"/>
</dbReference>
<evidence type="ECO:0000256" key="1">
    <source>
        <dbReference type="ARBA" id="ARBA00023006"/>
    </source>
</evidence>
<dbReference type="GO" id="GO:0097352">
    <property type="term" value="P:autophagosome maturation"/>
    <property type="evidence" value="ECO:0007669"/>
    <property type="project" value="TreeGrafter"/>
</dbReference>
<sequence length="599" mass="66898">MVSQSSGRQDSPVDPWERVSNYGGSIDGLPSLLDSDHPPCQSDIRATRHKAAWINPPCVQQQLQDLPLRVPTMGNSGSHFVGHAASPLGPSPSSLEDSMMGTISSKPTVGSMGSSGAVKVSGRSSSLSSFSPEAFVLPVDVEKENAHFYAADLMISAIEKMKCNILSQQYMENWNTEEASGSLGNDQADSEVTFYTNITQESGSSTSSDSGYEGCAVLQVSPVVQTPIYCDVVKECKCDLDEFVVVELGEFNNITETCGCPCSSSKSVTYEPNFNSAELIAKELYRVFRKCWMLSQVNYQLAGSLSAAGSIVVNEECLRQDFESSVDIVKEIKFKSRLRGTKDWTPPRFQVIVDVHPPLKRDLVVAAQNFFCAGCGTQIEPKFARRLRYCEYLGKYFCDCCHSHSESCIPARILTMWDFRKYYVSNFSKRLLDSIWHQPIFNLRNVNYSLYAKAKELGRVREIQEQLFQIKKMLKTCRFAESTLKEFEQMPRHLTDELHLFSLEDLVRVKKGLLVSSLKDVLKASLEHVACCELCQGKGFICEFCRSTTVIFPFQTATCRRCSACRACFHKQCFQSAECPRCARITARRRLASLLSAAT</sequence>
<dbReference type="GO" id="GO:0061909">
    <property type="term" value="P:autophagosome-lysosome fusion"/>
    <property type="evidence" value="ECO:0007669"/>
    <property type="project" value="TreeGrafter"/>
</dbReference>
<dbReference type="GO" id="GO:0061910">
    <property type="term" value="P:autophagosome-endosome fusion"/>
    <property type="evidence" value="ECO:0007669"/>
    <property type="project" value="TreeGrafter"/>
</dbReference>
<feature type="region of interest" description="Disordered" evidence="2">
    <location>
        <begin position="1"/>
        <end position="21"/>
    </location>
</feature>
<dbReference type="AlphaFoldDB" id="A0A7J7ZR11"/>
<dbReference type="GO" id="GO:1901981">
    <property type="term" value="F:phosphatidylinositol phosphate binding"/>
    <property type="evidence" value="ECO:0007669"/>
    <property type="project" value="TreeGrafter"/>
</dbReference>
<dbReference type="InterPro" id="IPR025258">
    <property type="entry name" value="RH_dom"/>
</dbReference>
<evidence type="ECO:0000256" key="2">
    <source>
        <dbReference type="SAM" id="MobiDB-lite"/>
    </source>
</evidence>
<dbReference type="PANTHER" id="PTHR45971">
    <property type="entry name" value="PHOX (PX) DOMAIN-CONTAINING PROTEIN"/>
    <property type="match status" value="1"/>
</dbReference>
<reference evidence="4 5" key="1">
    <citation type="journal article" date="2020" name="Nature">
        <title>Six reference-quality genomes reveal evolution of bat adaptations.</title>
        <authorList>
            <person name="Jebb D."/>
            <person name="Huang Z."/>
            <person name="Pippel M."/>
            <person name="Hughes G.M."/>
            <person name="Lavrichenko K."/>
            <person name="Devanna P."/>
            <person name="Winkler S."/>
            <person name="Jermiin L.S."/>
            <person name="Skirmuntt E.C."/>
            <person name="Katzourakis A."/>
            <person name="Burkitt-Gray L."/>
            <person name="Ray D.A."/>
            <person name="Sullivan K.A.M."/>
            <person name="Roscito J.G."/>
            <person name="Kirilenko B.M."/>
            <person name="Davalos L.M."/>
            <person name="Corthals A.P."/>
            <person name="Power M.L."/>
            <person name="Jones G."/>
            <person name="Ransome R.D."/>
            <person name="Dechmann D.K.N."/>
            <person name="Locatelli A.G."/>
            <person name="Puechmaille S.J."/>
            <person name="Fedrigo O."/>
            <person name="Jarvis E.D."/>
            <person name="Hiller M."/>
            <person name="Vernes S.C."/>
            <person name="Myers E.W."/>
            <person name="Teeling E.C."/>
        </authorList>
    </citation>
    <scope>NUCLEOTIDE SEQUENCE [LARGE SCALE GENOMIC DNA]</scope>
    <source>
        <strain evidence="4">MRhiFer1</strain>
        <tissue evidence="4">Lung</tissue>
    </source>
</reference>
<dbReference type="GO" id="GO:0000421">
    <property type="term" value="C:autophagosome membrane"/>
    <property type="evidence" value="ECO:0007669"/>
    <property type="project" value="TreeGrafter"/>
</dbReference>
<dbReference type="SMART" id="SM01175">
    <property type="entry name" value="DUF4206"/>
    <property type="match status" value="1"/>
</dbReference>
<proteinExistence type="predicted"/>
<accession>A0A7J7ZR11</accession>
<protein>
    <submittedName>
        <fullName evidence="4">Rubicon like autophagy enhancer</fullName>
    </submittedName>
</protein>
<evidence type="ECO:0000259" key="3">
    <source>
        <dbReference type="SMART" id="SM01175"/>
    </source>
</evidence>
<dbReference type="Pfam" id="PF13901">
    <property type="entry name" value="RH_dom"/>
    <property type="match status" value="1"/>
</dbReference>
<feature type="domain" description="Rubicon Homology" evidence="3">
    <location>
        <begin position="388"/>
        <end position="589"/>
    </location>
</feature>
<gene>
    <name evidence="4" type="ORF">mRhiFer1_014759</name>
</gene>
<dbReference type="Proteomes" id="UP000585614">
    <property type="component" value="Unassembled WGS sequence"/>
</dbReference>
<dbReference type="Pfam" id="PF21054">
    <property type="entry name" value="RUBC_PIKBD"/>
    <property type="match status" value="1"/>
</dbReference>
<comment type="caution">
    <text evidence="4">The sequence shown here is derived from an EMBL/GenBank/DDBJ whole genome shotgun (WGS) entry which is preliminary data.</text>
</comment>
<evidence type="ECO:0000313" key="4">
    <source>
        <dbReference type="EMBL" id="KAF6376713.1"/>
    </source>
</evidence>
<evidence type="ECO:0000313" key="5">
    <source>
        <dbReference type="Proteomes" id="UP000585614"/>
    </source>
</evidence>
<dbReference type="PANTHER" id="PTHR45971:SF2">
    <property type="entry name" value="PROTEIN ASSOCIATED WITH UVRAG AS AUTOPHAGY ENHANCER"/>
    <property type="match status" value="1"/>
</dbReference>